<keyword evidence="5 7" id="KW-1133">Transmembrane helix</keyword>
<protein>
    <submittedName>
        <fullName evidence="8">Putative oxidoreductase</fullName>
    </submittedName>
</protein>
<dbReference type="InterPro" id="IPR032808">
    <property type="entry name" value="DoxX"/>
</dbReference>
<proteinExistence type="inferred from homology"/>
<comment type="similarity">
    <text evidence="2">Belongs to the DoxX family.</text>
</comment>
<reference evidence="8 9" key="1">
    <citation type="submission" date="2020-08" db="EMBL/GenBank/DDBJ databases">
        <title>Functional genomics of gut bacteria from endangered species of beetles.</title>
        <authorList>
            <person name="Carlos-Shanley C."/>
        </authorList>
    </citation>
    <scope>NUCLEOTIDE SEQUENCE [LARGE SCALE GENOMIC DNA]</scope>
    <source>
        <strain evidence="8 9">S00245</strain>
    </source>
</reference>
<evidence type="ECO:0000256" key="6">
    <source>
        <dbReference type="ARBA" id="ARBA00023136"/>
    </source>
</evidence>
<evidence type="ECO:0000256" key="5">
    <source>
        <dbReference type="ARBA" id="ARBA00022989"/>
    </source>
</evidence>
<name>A0A7W7KAM7_9SPHN</name>
<keyword evidence="4 7" id="KW-0812">Transmembrane</keyword>
<dbReference type="Pfam" id="PF07681">
    <property type="entry name" value="DoxX"/>
    <property type="match status" value="1"/>
</dbReference>
<dbReference type="InterPro" id="IPR051907">
    <property type="entry name" value="DoxX-like_oxidoreductase"/>
</dbReference>
<keyword evidence="6 7" id="KW-0472">Membrane</keyword>
<dbReference type="Proteomes" id="UP000555448">
    <property type="component" value="Unassembled WGS sequence"/>
</dbReference>
<sequence>MNPSLTERARRIDPRGAALADVCAVLGRIAIAPLFLLSGIAKLTDPTTFLRYIGSVGLPFPAAALGLAILVELIGGALLVVGYKTRVVAAVIAAFTLVTAIVFHRDLQDQTQFLFFFKNVAITGGLLQVVALGGGRWSIDRS</sequence>
<dbReference type="GO" id="GO:0005886">
    <property type="term" value="C:plasma membrane"/>
    <property type="evidence" value="ECO:0007669"/>
    <property type="project" value="UniProtKB-SubCell"/>
</dbReference>
<organism evidence="8 9">
    <name type="scientific">Novosphingobium chloroacetimidivorans</name>
    <dbReference type="NCBI Taxonomy" id="1428314"/>
    <lineage>
        <taxon>Bacteria</taxon>
        <taxon>Pseudomonadati</taxon>
        <taxon>Pseudomonadota</taxon>
        <taxon>Alphaproteobacteria</taxon>
        <taxon>Sphingomonadales</taxon>
        <taxon>Sphingomonadaceae</taxon>
        <taxon>Novosphingobium</taxon>
    </lineage>
</organism>
<evidence type="ECO:0000313" key="8">
    <source>
        <dbReference type="EMBL" id="MBB4859271.1"/>
    </source>
</evidence>
<feature type="transmembrane region" description="Helical" evidence="7">
    <location>
        <begin position="18"/>
        <end position="40"/>
    </location>
</feature>
<dbReference type="AlphaFoldDB" id="A0A7W7KAM7"/>
<evidence type="ECO:0000313" key="9">
    <source>
        <dbReference type="Proteomes" id="UP000555448"/>
    </source>
</evidence>
<accession>A0A7W7KAM7</accession>
<evidence type="ECO:0000256" key="7">
    <source>
        <dbReference type="SAM" id="Phobius"/>
    </source>
</evidence>
<dbReference type="PANTHER" id="PTHR33452:SF1">
    <property type="entry name" value="INNER MEMBRANE PROTEIN YPHA-RELATED"/>
    <property type="match status" value="1"/>
</dbReference>
<feature type="transmembrane region" description="Helical" evidence="7">
    <location>
        <begin position="60"/>
        <end position="80"/>
    </location>
</feature>
<feature type="transmembrane region" description="Helical" evidence="7">
    <location>
        <begin position="87"/>
        <end position="104"/>
    </location>
</feature>
<evidence type="ECO:0000256" key="2">
    <source>
        <dbReference type="ARBA" id="ARBA00006679"/>
    </source>
</evidence>
<dbReference type="PANTHER" id="PTHR33452">
    <property type="entry name" value="OXIDOREDUCTASE CATD-RELATED"/>
    <property type="match status" value="1"/>
</dbReference>
<keyword evidence="9" id="KW-1185">Reference proteome</keyword>
<evidence type="ECO:0000256" key="1">
    <source>
        <dbReference type="ARBA" id="ARBA00004651"/>
    </source>
</evidence>
<gene>
    <name evidence="8" type="ORF">HNO88_002600</name>
</gene>
<feature type="transmembrane region" description="Helical" evidence="7">
    <location>
        <begin position="116"/>
        <end position="139"/>
    </location>
</feature>
<evidence type="ECO:0000256" key="4">
    <source>
        <dbReference type="ARBA" id="ARBA00022692"/>
    </source>
</evidence>
<keyword evidence="3" id="KW-1003">Cell membrane</keyword>
<evidence type="ECO:0000256" key="3">
    <source>
        <dbReference type="ARBA" id="ARBA00022475"/>
    </source>
</evidence>
<comment type="subcellular location">
    <subcellularLocation>
        <location evidence="1">Cell membrane</location>
        <topology evidence="1">Multi-pass membrane protein</topology>
    </subcellularLocation>
</comment>
<comment type="caution">
    <text evidence="8">The sequence shown here is derived from an EMBL/GenBank/DDBJ whole genome shotgun (WGS) entry which is preliminary data.</text>
</comment>
<dbReference type="RefSeq" id="WP_184245784.1">
    <property type="nucleotide sequence ID" value="NZ_JACHLR010000010.1"/>
</dbReference>
<dbReference type="EMBL" id="JACHLR010000010">
    <property type="protein sequence ID" value="MBB4859271.1"/>
    <property type="molecule type" value="Genomic_DNA"/>
</dbReference>